<dbReference type="Proteomes" id="UP000682739">
    <property type="component" value="Chromosome"/>
</dbReference>
<proteinExistence type="predicted"/>
<evidence type="ECO:0000313" key="2">
    <source>
        <dbReference type="EMBL" id="QTH62790.1"/>
    </source>
</evidence>
<evidence type="ECO:0000256" key="1">
    <source>
        <dbReference type="SAM" id="SignalP"/>
    </source>
</evidence>
<evidence type="ECO:0000313" key="3">
    <source>
        <dbReference type="Proteomes" id="UP000682739"/>
    </source>
</evidence>
<organism evidence="2 3">
    <name type="scientific">Psychrosphaera ytuae</name>
    <dbReference type="NCBI Taxonomy" id="2820710"/>
    <lineage>
        <taxon>Bacteria</taxon>
        <taxon>Pseudomonadati</taxon>
        <taxon>Pseudomonadota</taxon>
        <taxon>Gammaproteobacteria</taxon>
        <taxon>Alteromonadales</taxon>
        <taxon>Pseudoalteromonadaceae</taxon>
        <taxon>Psychrosphaera</taxon>
    </lineage>
</organism>
<feature type="signal peptide" evidence="1">
    <location>
        <begin position="1"/>
        <end position="25"/>
    </location>
</feature>
<accession>A0A975HH70</accession>
<dbReference type="EMBL" id="CP072110">
    <property type="protein sequence ID" value="QTH62790.1"/>
    <property type="molecule type" value="Genomic_DNA"/>
</dbReference>
<keyword evidence="3" id="KW-1185">Reference proteome</keyword>
<name>A0A975HH70_9GAMM</name>
<gene>
    <name evidence="2" type="ORF">J1N51_08360</name>
</gene>
<sequence>MSFKSSISIVVASLAILFVSTTANAEIIKKTLNTSDAMLFKRMFVEKSVTMPQLKVFNNDGVLLYGTNTLDKELVKNVMQAVKKADQSGDNELAKHLDGFKDESGTPLKTDSFKASNLIIVESYVEWFEGSQTQRKDLQQILASLSDQNVLWLELDVDPKKMKGANVTVTNID</sequence>
<dbReference type="RefSeq" id="WP_208830294.1">
    <property type="nucleotide sequence ID" value="NZ_CP072110.1"/>
</dbReference>
<keyword evidence="1" id="KW-0732">Signal</keyword>
<protein>
    <submittedName>
        <fullName evidence="2">Uncharacterized protein</fullName>
    </submittedName>
</protein>
<dbReference type="KEGG" id="psym:J1N51_08360"/>
<feature type="chain" id="PRO_5036879499" evidence="1">
    <location>
        <begin position="26"/>
        <end position="173"/>
    </location>
</feature>
<reference evidence="2" key="1">
    <citation type="submission" date="2021-03" db="EMBL/GenBank/DDBJ databases">
        <title>Description of Psychrosphaera ytuae sp. nov. isolated from deep sea sediment of South China Sea.</title>
        <authorList>
            <person name="Zhang J."/>
            <person name="Xu X.-D."/>
        </authorList>
    </citation>
    <scope>NUCLEOTIDE SEQUENCE</scope>
    <source>
        <strain evidence="2">MTZ26</strain>
    </source>
</reference>
<dbReference type="AlphaFoldDB" id="A0A975HH70"/>